<name>A0A238XQ59_9RHOB</name>
<dbReference type="OrthoDB" id="7864219at2"/>
<proteinExistence type="predicted"/>
<dbReference type="Proteomes" id="UP000198417">
    <property type="component" value="Unassembled WGS sequence"/>
</dbReference>
<evidence type="ECO:0000313" key="2">
    <source>
        <dbReference type="Proteomes" id="UP000198417"/>
    </source>
</evidence>
<gene>
    <name evidence="1" type="ORF">SAMN06265370_11280</name>
</gene>
<sequence length="90" mass="9911">MTGVEVLGRDVASEAYRVRVDMAPGGVTAQVPEVLMEGLRPGDRPTHQEAYEWIARHGRQIQAAITALRAGRTPRLPMDLITLEAFTDAR</sequence>
<keyword evidence="2" id="KW-1185">Reference proteome</keyword>
<accession>A0A238XQ59</accession>
<dbReference type="EMBL" id="FZNN01000012">
    <property type="protein sequence ID" value="SNR60718.1"/>
    <property type="molecule type" value="Genomic_DNA"/>
</dbReference>
<evidence type="ECO:0000313" key="1">
    <source>
        <dbReference type="EMBL" id="SNR60718.1"/>
    </source>
</evidence>
<reference evidence="1 2" key="1">
    <citation type="submission" date="2017-06" db="EMBL/GenBank/DDBJ databases">
        <authorList>
            <person name="Kim H.J."/>
            <person name="Triplett B.A."/>
        </authorList>
    </citation>
    <scope>NUCLEOTIDE SEQUENCE [LARGE SCALE GENOMIC DNA]</scope>
    <source>
        <strain evidence="1 2">DSM 29052</strain>
    </source>
</reference>
<dbReference type="RefSeq" id="WP_089271371.1">
    <property type="nucleotide sequence ID" value="NZ_FZNN01000012.1"/>
</dbReference>
<protein>
    <submittedName>
        <fullName evidence="1">Uncharacterized protein</fullName>
    </submittedName>
</protein>
<dbReference type="AlphaFoldDB" id="A0A238XQ59"/>
<organism evidence="1 2">
    <name type="scientific">Puniceibacterium sediminis</name>
    <dbReference type="NCBI Taxonomy" id="1608407"/>
    <lineage>
        <taxon>Bacteria</taxon>
        <taxon>Pseudomonadati</taxon>
        <taxon>Pseudomonadota</taxon>
        <taxon>Alphaproteobacteria</taxon>
        <taxon>Rhodobacterales</taxon>
        <taxon>Paracoccaceae</taxon>
        <taxon>Puniceibacterium</taxon>
    </lineage>
</organism>